<name>A0A4R8ME43_9FLAO</name>
<protein>
    <submittedName>
        <fullName evidence="4">Putative secreted protein (Por secretion system target)</fullName>
    </submittedName>
</protein>
<accession>A0A4R8ME43</accession>
<dbReference type="RefSeq" id="WP_074937391.1">
    <property type="nucleotide sequence ID" value="NZ_FOLN01000004.1"/>
</dbReference>
<evidence type="ECO:0000313" key="4">
    <source>
        <dbReference type="EMBL" id="TDY62617.1"/>
    </source>
</evidence>
<organism evidence="4 5">
    <name type="scientific">Algibacter lectus</name>
    <dbReference type="NCBI Taxonomy" id="221126"/>
    <lineage>
        <taxon>Bacteria</taxon>
        <taxon>Pseudomonadati</taxon>
        <taxon>Bacteroidota</taxon>
        <taxon>Flavobacteriia</taxon>
        <taxon>Flavobacteriales</taxon>
        <taxon>Flavobacteriaceae</taxon>
        <taxon>Algibacter</taxon>
    </lineage>
</organism>
<dbReference type="Pfam" id="PF18962">
    <property type="entry name" value="Por_Secre_tail"/>
    <property type="match status" value="1"/>
</dbReference>
<evidence type="ECO:0000313" key="5">
    <source>
        <dbReference type="Proteomes" id="UP000294824"/>
    </source>
</evidence>
<feature type="chain" id="PRO_5020525174" evidence="2">
    <location>
        <begin position="19"/>
        <end position="742"/>
    </location>
</feature>
<proteinExistence type="predicted"/>
<dbReference type="Proteomes" id="UP000294824">
    <property type="component" value="Unassembled WGS sequence"/>
</dbReference>
<keyword evidence="5" id="KW-1185">Reference proteome</keyword>
<evidence type="ECO:0000259" key="3">
    <source>
        <dbReference type="Pfam" id="PF18962"/>
    </source>
</evidence>
<evidence type="ECO:0000256" key="1">
    <source>
        <dbReference type="ARBA" id="ARBA00022729"/>
    </source>
</evidence>
<feature type="signal peptide" evidence="2">
    <location>
        <begin position="1"/>
        <end position="18"/>
    </location>
</feature>
<sequence length="742" mass="84237">MKTKLLLLCTLLSFYTHAQLRLIKQTENNIYRRGVTGVTTLNNDILFTMTESGSPYKIGAYISNGSNETTNQIQGLENNTYSFEGLDKENYAIDNDIFLFSSRLFNSQSEDKAYRINDGRTSATLVTSSTSAESITRTSNNKIIKQRREYYPPYTLSGNRYAGGYNFFINIFNGDGILENSYEFDGNTGIGNSVDDFNSLTLITNIFYWKGTYYFIGNTTQNRSDLYKFDSLSNYRITKLYVNGNSKTDVSPSDILLEDSYIYFQGLYRTWGVSDDPDDFIDEGRELCYTNGDIIFGANQTQIPLFILNENKENYDGTRGYMAKNTSEGFAMSKPIKELNGSVIYIDENNDTLNIVNPDGTYYNLVNYTKDTDAYFTYNNKFYYIASELNSDYSSTYYMYEINGHPLKTIRYEFPKSTNGDDFSLALNNNLDISQEEGKVYLIGGYHSSSGVNAAILSFDFSTLQFTQEHVFDNNEISGYVTNLNRFNNGFVFSDFDKVYSYNVEIRAKYFTPNQSGKGANIEKLNSEEDISYNNTSYNVSLKSTNLAPNETLKIELLDTTAIAFKTKIESLPNNSYAKTYYKLVTLNESSHQSTINLTYNNLDFKNGILDPAQLSAQTYQDGNWIDLEITSINTNDKTVEITHNFNSNTLVFFRNNATLSNKKFSTENLSVYPNPTTSILNFKLKNKATILKTTVYTLVGQEVLQSTTGKNKIDLKNLSQGIYILKVVSSNGTYTKNIIKE</sequence>
<keyword evidence="1 2" id="KW-0732">Signal</keyword>
<reference evidence="4 5" key="1">
    <citation type="submission" date="2019-03" db="EMBL/GenBank/DDBJ databases">
        <title>Genomic Encyclopedia of Type Strains, Phase III (KMG-III): the genomes of soil and plant-associated and newly described type strains.</title>
        <authorList>
            <person name="Whitman W."/>
        </authorList>
    </citation>
    <scope>NUCLEOTIDE SEQUENCE [LARGE SCALE GENOMIC DNA]</scope>
    <source>
        <strain evidence="4 5">CECT 8301</strain>
    </source>
</reference>
<dbReference type="EMBL" id="SORL01000008">
    <property type="protein sequence ID" value="TDY62617.1"/>
    <property type="molecule type" value="Genomic_DNA"/>
</dbReference>
<dbReference type="InterPro" id="IPR026444">
    <property type="entry name" value="Secre_tail"/>
</dbReference>
<feature type="domain" description="Secretion system C-terminal sorting" evidence="3">
    <location>
        <begin position="672"/>
        <end position="740"/>
    </location>
</feature>
<comment type="caution">
    <text evidence="4">The sequence shown here is derived from an EMBL/GenBank/DDBJ whole genome shotgun (WGS) entry which is preliminary data.</text>
</comment>
<evidence type="ECO:0000256" key="2">
    <source>
        <dbReference type="SAM" id="SignalP"/>
    </source>
</evidence>
<gene>
    <name evidence="4" type="ORF">DFQ06_2463</name>
</gene>
<dbReference type="NCBIfam" id="TIGR04183">
    <property type="entry name" value="Por_Secre_tail"/>
    <property type="match status" value="1"/>
</dbReference>
<dbReference type="AlphaFoldDB" id="A0A4R8ME43"/>